<organism evidence="10 11">
    <name type="scientific">Kwoniella shandongensis</name>
    <dbReference type="NCBI Taxonomy" id="1734106"/>
    <lineage>
        <taxon>Eukaryota</taxon>
        <taxon>Fungi</taxon>
        <taxon>Dikarya</taxon>
        <taxon>Basidiomycota</taxon>
        <taxon>Agaricomycotina</taxon>
        <taxon>Tremellomycetes</taxon>
        <taxon>Tremellales</taxon>
        <taxon>Cryptococcaceae</taxon>
        <taxon>Kwoniella</taxon>
    </lineage>
</organism>
<gene>
    <name evidence="10" type="ORF">CI109_105314</name>
</gene>
<reference evidence="10" key="2">
    <citation type="submission" date="2024-01" db="EMBL/GenBank/DDBJ databases">
        <title>Comparative genomics of Cryptococcus and Kwoniella reveals pathogenesis evolution and contrasting modes of karyotype evolution via chromosome fusion or intercentromeric recombination.</title>
        <authorList>
            <person name="Coelho M.A."/>
            <person name="David-Palma M."/>
            <person name="Shea T."/>
            <person name="Bowers K."/>
            <person name="McGinley-Smith S."/>
            <person name="Mohammad A.W."/>
            <person name="Gnirke A."/>
            <person name="Yurkov A.M."/>
            <person name="Nowrousian M."/>
            <person name="Sun S."/>
            <person name="Cuomo C.A."/>
            <person name="Heitman J."/>
        </authorList>
    </citation>
    <scope>NUCLEOTIDE SEQUENCE</scope>
    <source>
        <strain evidence="10">CBS 12478</strain>
    </source>
</reference>
<evidence type="ECO:0000256" key="2">
    <source>
        <dbReference type="ARBA" id="ARBA00022559"/>
    </source>
</evidence>
<evidence type="ECO:0000256" key="5">
    <source>
        <dbReference type="ARBA" id="ARBA00023157"/>
    </source>
</evidence>
<evidence type="ECO:0000256" key="8">
    <source>
        <dbReference type="ARBA" id="ARBA00038489"/>
    </source>
</evidence>
<keyword evidence="5" id="KW-1015">Disulfide bond</keyword>
<name>A0A5M6BUT0_9TREE</name>
<evidence type="ECO:0000256" key="6">
    <source>
        <dbReference type="ARBA" id="ARBA00023284"/>
    </source>
</evidence>
<dbReference type="PANTHER" id="PTHR42801">
    <property type="entry name" value="THIOREDOXIN-DEPENDENT PEROXIDE REDUCTASE"/>
    <property type="match status" value="1"/>
</dbReference>
<sequence>MVKASTLIGKPAPHLELPAIPNGELYKLPIGEKPIALFFFPAAGTMGCTMEACSFRDAQVENIVFKRNPELAVVGISGDPTTKQASFADQHKLPYPIICDQDGIARKAYGVGKAFLGLTPGRETFFIDQKGVVRGVCDKSIDVKGHIKFVEEHLRQLEKESSSTPTP</sequence>
<dbReference type="RefSeq" id="XP_031859535.1">
    <property type="nucleotide sequence ID" value="XM_032006141.1"/>
</dbReference>
<evidence type="ECO:0000256" key="1">
    <source>
        <dbReference type="ARBA" id="ARBA00013017"/>
    </source>
</evidence>
<keyword evidence="6" id="KW-0676">Redox-active center</keyword>
<dbReference type="EMBL" id="CP144059">
    <property type="protein sequence ID" value="WWD20837.1"/>
    <property type="molecule type" value="Genomic_DNA"/>
</dbReference>
<keyword evidence="11" id="KW-1185">Reference proteome</keyword>
<comment type="catalytic activity">
    <reaction evidence="9">
        <text>a hydroperoxide + [thioredoxin]-dithiol = an alcohol + [thioredoxin]-disulfide + H2O</text>
        <dbReference type="Rhea" id="RHEA:62620"/>
        <dbReference type="Rhea" id="RHEA-COMP:10698"/>
        <dbReference type="Rhea" id="RHEA-COMP:10700"/>
        <dbReference type="ChEBI" id="CHEBI:15377"/>
        <dbReference type="ChEBI" id="CHEBI:29950"/>
        <dbReference type="ChEBI" id="CHEBI:30879"/>
        <dbReference type="ChEBI" id="CHEBI:35924"/>
        <dbReference type="ChEBI" id="CHEBI:50058"/>
        <dbReference type="EC" id="1.11.1.24"/>
    </reaction>
</comment>
<reference evidence="10" key="1">
    <citation type="submission" date="2017-08" db="EMBL/GenBank/DDBJ databases">
        <authorList>
            <person name="Cuomo C."/>
            <person name="Billmyre B."/>
            <person name="Heitman J."/>
        </authorList>
    </citation>
    <scope>NUCLEOTIDE SEQUENCE</scope>
    <source>
        <strain evidence="10">CBS 12478</strain>
    </source>
</reference>
<dbReference type="CDD" id="cd03017">
    <property type="entry name" value="PRX_BCP"/>
    <property type="match status" value="1"/>
</dbReference>
<evidence type="ECO:0000256" key="7">
    <source>
        <dbReference type="ARBA" id="ARBA00032824"/>
    </source>
</evidence>
<dbReference type="GO" id="GO:0045454">
    <property type="term" value="P:cell redox homeostasis"/>
    <property type="evidence" value="ECO:0007669"/>
    <property type="project" value="TreeGrafter"/>
</dbReference>
<dbReference type="InterPro" id="IPR036249">
    <property type="entry name" value="Thioredoxin-like_sf"/>
</dbReference>
<dbReference type="InterPro" id="IPR000866">
    <property type="entry name" value="AhpC/TSA"/>
</dbReference>
<keyword evidence="3" id="KW-0049">Antioxidant</keyword>
<dbReference type="PANTHER" id="PTHR42801:SF4">
    <property type="entry name" value="AHPC_TSA FAMILY PROTEIN"/>
    <property type="match status" value="1"/>
</dbReference>
<dbReference type="InterPro" id="IPR050924">
    <property type="entry name" value="Peroxiredoxin_BCP/PrxQ"/>
</dbReference>
<evidence type="ECO:0000256" key="3">
    <source>
        <dbReference type="ARBA" id="ARBA00022862"/>
    </source>
</evidence>
<dbReference type="Pfam" id="PF00578">
    <property type="entry name" value="AhpC-TSA"/>
    <property type="match status" value="1"/>
</dbReference>
<dbReference type="Gene3D" id="3.40.30.10">
    <property type="entry name" value="Glutaredoxin"/>
    <property type="match status" value="1"/>
</dbReference>
<evidence type="ECO:0000313" key="10">
    <source>
        <dbReference type="EMBL" id="WWD20837.1"/>
    </source>
</evidence>
<dbReference type="InterPro" id="IPR013766">
    <property type="entry name" value="Thioredoxin_domain"/>
</dbReference>
<dbReference type="PROSITE" id="PS51352">
    <property type="entry name" value="THIOREDOXIN_2"/>
    <property type="match status" value="1"/>
</dbReference>
<dbReference type="GO" id="GO:0008379">
    <property type="term" value="F:thioredoxin peroxidase activity"/>
    <property type="evidence" value="ECO:0007669"/>
    <property type="project" value="TreeGrafter"/>
</dbReference>
<dbReference type="GO" id="GO:0005737">
    <property type="term" value="C:cytoplasm"/>
    <property type="evidence" value="ECO:0007669"/>
    <property type="project" value="TreeGrafter"/>
</dbReference>
<dbReference type="KEGG" id="ksn:43590294"/>
<dbReference type="EC" id="1.11.1.24" evidence="1"/>
<keyword evidence="2" id="KW-0575">Peroxidase</keyword>
<dbReference type="GeneID" id="43590294"/>
<protein>
    <recommendedName>
        <fullName evidence="1">thioredoxin-dependent peroxiredoxin</fullName>
        <ecNumber evidence="1">1.11.1.24</ecNumber>
    </recommendedName>
    <alternativeName>
        <fullName evidence="7">Thioredoxin peroxidase</fullName>
    </alternativeName>
</protein>
<dbReference type="OrthoDB" id="338622at2759"/>
<keyword evidence="4" id="KW-0560">Oxidoreductase</keyword>
<dbReference type="SUPFAM" id="SSF52833">
    <property type="entry name" value="Thioredoxin-like"/>
    <property type="match status" value="1"/>
</dbReference>
<comment type="similarity">
    <text evidence="8">Belongs to the peroxiredoxin family. BCP/PrxQ subfamily.</text>
</comment>
<evidence type="ECO:0000256" key="4">
    <source>
        <dbReference type="ARBA" id="ARBA00023002"/>
    </source>
</evidence>
<dbReference type="AlphaFoldDB" id="A0A5M6BUT0"/>
<dbReference type="GO" id="GO:0034599">
    <property type="term" value="P:cellular response to oxidative stress"/>
    <property type="evidence" value="ECO:0007669"/>
    <property type="project" value="TreeGrafter"/>
</dbReference>
<evidence type="ECO:0000256" key="9">
    <source>
        <dbReference type="ARBA" id="ARBA00049091"/>
    </source>
</evidence>
<evidence type="ECO:0000313" key="11">
    <source>
        <dbReference type="Proteomes" id="UP000322225"/>
    </source>
</evidence>
<accession>A0A5M6BUT0</accession>
<proteinExistence type="inferred from homology"/>
<dbReference type="Proteomes" id="UP000322225">
    <property type="component" value="Chromosome 9"/>
</dbReference>